<keyword evidence="3 7" id="KW-0378">Hydrolase</keyword>
<comment type="function">
    <text evidence="7">Catalyzes the hydrolytic cleavage of the carbon-nitrogen bond in imidazolone-5-propanoate to yield N-formimidoyl-L-glutamate. It is the third step in the universal histidine degradation pathway.</text>
</comment>
<accession>A0A2S0N4N6</accession>
<comment type="cofactor">
    <cofactor evidence="7">
        <name>Zn(2+)</name>
        <dbReference type="ChEBI" id="CHEBI:29105"/>
    </cofactor>
    <cofactor evidence="7">
        <name>Fe(3+)</name>
        <dbReference type="ChEBI" id="CHEBI:29034"/>
    </cofactor>
    <text evidence="7">Binds 1 zinc or iron ion per subunit.</text>
</comment>
<dbReference type="SUPFAM" id="SSF51338">
    <property type="entry name" value="Composite domain of metallo-dependent hydrolases"/>
    <property type="match status" value="1"/>
</dbReference>
<dbReference type="PANTHER" id="PTHR42752:SF1">
    <property type="entry name" value="IMIDAZOLONEPROPIONASE-RELATED"/>
    <property type="match status" value="1"/>
</dbReference>
<dbReference type="FunFam" id="3.20.20.140:FF:000007">
    <property type="entry name" value="Imidazolonepropionase"/>
    <property type="match status" value="1"/>
</dbReference>
<dbReference type="KEGG" id="simp:C6571_06540"/>
<dbReference type="InterPro" id="IPR005920">
    <property type="entry name" value="HutI"/>
</dbReference>
<feature type="binding site" evidence="7">
    <location>
        <position position="325"/>
    </location>
    <ligand>
        <name>N-formimidoyl-L-glutamate</name>
        <dbReference type="ChEBI" id="CHEBI:58928"/>
    </ligand>
</feature>
<protein>
    <recommendedName>
        <fullName evidence="1 7">Imidazolonepropionase</fullName>
        <ecNumber evidence="1 7">3.5.2.7</ecNumber>
    </recommendedName>
    <alternativeName>
        <fullName evidence="7">Imidazolone-5-propionate hydrolase</fullName>
    </alternativeName>
</protein>
<evidence type="ECO:0000313" key="9">
    <source>
        <dbReference type="EMBL" id="AVO43109.1"/>
    </source>
</evidence>
<gene>
    <name evidence="7" type="primary">hutI</name>
    <name evidence="9" type="ORF">C6571_06540</name>
</gene>
<dbReference type="NCBIfam" id="TIGR01224">
    <property type="entry name" value="hutI"/>
    <property type="match status" value="1"/>
</dbReference>
<comment type="pathway">
    <text evidence="7">Amino-acid degradation; L-histidine degradation into L-glutamate; N-formimidoyl-L-glutamate from L-histidine: step 3/3.</text>
</comment>
<feature type="binding site" evidence="7">
    <location>
        <position position="246"/>
    </location>
    <ligand>
        <name>Zn(2+)</name>
        <dbReference type="ChEBI" id="CHEBI:29105"/>
    </ligand>
</feature>
<feature type="binding site" evidence="7">
    <location>
        <position position="323"/>
    </location>
    <ligand>
        <name>N-formimidoyl-L-glutamate</name>
        <dbReference type="ChEBI" id="CHEBI:58928"/>
    </ligand>
</feature>
<feature type="domain" description="Amidohydrolase-related" evidence="8">
    <location>
        <begin position="68"/>
        <end position="396"/>
    </location>
</feature>
<feature type="binding site" evidence="7">
    <location>
        <position position="181"/>
    </location>
    <ligand>
        <name>4-imidazolone-5-propanoate</name>
        <dbReference type="ChEBI" id="CHEBI:77893"/>
    </ligand>
</feature>
<feature type="binding site" evidence="7">
    <location>
        <position position="246"/>
    </location>
    <ligand>
        <name>Fe(3+)</name>
        <dbReference type="ChEBI" id="CHEBI:29034"/>
    </ligand>
</feature>
<dbReference type="SUPFAM" id="SSF51556">
    <property type="entry name" value="Metallo-dependent hydrolases"/>
    <property type="match status" value="1"/>
</dbReference>
<evidence type="ECO:0000256" key="5">
    <source>
        <dbReference type="ARBA" id="ARBA00022833"/>
    </source>
</evidence>
<dbReference type="PANTHER" id="PTHR42752">
    <property type="entry name" value="IMIDAZOLONEPROPIONASE"/>
    <property type="match status" value="1"/>
</dbReference>
<evidence type="ECO:0000256" key="4">
    <source>
        <dbReference type="ARBA" id="ARBA00022808"/>
    </source>
</evidence>
<dbReference type="Gene3D" id="2.30.40.10">
    <property type="entry name" value="Urease, subunit C, domain 1"/>
    <property type="match status" value="1"/>
</dbReference>
<feature type="binding site" evidence="7">
    <location>
        <position position="326"/>
    </location>
    <ligand>
        <name>4-imidazolone-5-propanoate</name>
        <dbReference type="ChEBI" id="CHEBI:77893"/>
    </ligand>
</feature>
<keyword evidence="4 7" id="KW-0369">Histidine metabolism</keyword>
<dbReference type="InterPro" id="IPR006680">
    <property type="entry name" value="Amidohydro-rel"/>
</dbReference>
<dbReference type="Proteomes" id="UP000239326">
    <property type="component" value="Chromosome"/>
</dbReference>
<dbReference type="GO" id="GO:0005737">
    <property type="term" value="C:cytoplasm"/>
    <property type="evidence" value="ECO:0007669"/>
    <property type="project" value="UniProtKB-SubCell"/>
</dbReference>
<keyword evidence="5 7" id="KW-0862">Zinc</keyword>
<dbReference type="InterPro" id="IPR011059">
    <property type="entry name" value="Metal-dep_hydrolase_composite"/>
</dbReference>
<dbReference type="EC" id="3.5.2.7" evidence="1 7"/>
<dbReference type="AlphaFoldDB" id="A0A2S0N4N6"/>
<keyword evidence="7" id="KW-0963">Cytoplasm</keyword>
<dbReference type="InterPro" id="IPR032466">
    <property type="entry name" value="Metal_Hydrolase"/>
</dbReference>
<feature type="binding site" evidence="7">
    <location>
        <position position="148"/>
    </location>
    <ligand>
        <name>4-imidazolone-5-propanoate</name>
        <dbReference type="ChEBI" id="CHEBI:77893"/>
    </ligand>
</feature>
<name>A0A2S0N4N6_9BURK</name>
<feature type="binding site" evidence="7">
    <location>
        <position position="78"/>
    </location>
    <ligand>
        <name>Zn(2+)</name>
        <dbReference type="ChEBI" id="CHEBI:29105"/>
    </ligand>
</feature>
<dbReference type="GO" id="GO:0050480">
    <property type="term" value="F:imidazolonepropionase activity"/>
    <property type="evidence" value="ECO:0007669"/>
    <property type="project" value="UniProtKB-UniRule"/>
</dbReference>
<evidence type="ECO:0000256" key="1">
    <source>
        <dbReference type="ARBA" id="ARBA00012864"/>
    </source>
</evidence>
<dbReference type="GO" id="GO:0005506">
    <property type="term" value="F:iron ion binding"/>
    <property type="evidence" value="ECO:0007669"/>
    <property type="project" value="UniProtKB-UniRule"/>
</dbReference>
<dbReference type="CDD" id="cd01296">
    <property type="entry name" value="Imidazolone-5PH"/>
    <property type="match status" value="1"/>
</dbReference>
<keyword evidence="10" id="KW-1185">Reference proteome</keyword>
<evidence type="ECO:0000256" key="7">
    <source>
        <dbReference type="HAMAP-Rule" id="MF_00372"/>
    </source>
</evidence>
<feature type="binding site" evidence="7">
    <location>
        <position position="76"/>
    </location>
    <ligand>
        <name>Zn(2+)</name>
        <dbReference type="ChEBI" id="CHEBI:29105"/>
    </ligand>
</feature>
<dbReference type="GO" id="GO:0019556">
    <property type="term" value="P:L-histidine catabolic process to glutamate and formamide"/>
    <property type="evidence" value="ECO:0007669"/>
    <property type="project" value="UniProtKB-UniRule"/>
</dbReference>
<dbReference type="Gene3D" id="3.20.20.140">
    <property type="entry name" value="Metal-dependent hydrolases"/>
    <property type="match status" value="1"/>
</dbReference>
<keyword evidence="6 7" id="KW-0408">Iron</keyword>
<feature type="binding site" evidence="7">
    <location>
        <position position="321"/>
    </location>
    <ligand>
        <name>Zn(2+)</name>
        <dbReference type="ChEBI" id="CHEBI:29105"/>
    </ligand>
</feature>
<feature type="binding site" evidence="7">
    <location>
        <position position="78"/>
    </location>
    <ligand>
        <name>Fe(3+)</name>
        <dbReference type="ChEBI" id="CHEBI:29034"/>
    </ligand>
</feature>
<reference evidence="9 10" key="1">
    <citation type="submission" date="2018-03" db="EMBL/GenBank/DDBJ databases">
        <title>Genome sequencing of Simplicispira sp.</title>
        <authorList>
            <person name="Kim S.-J."/>
            <person name="Heo J."/>
            <person name="Kwon S.-W."/>
        </authorList>
    </citation>
    <scope>NUCLEOTIDE SEQUENCE [LARGE SCALE GENOMIC DNA]</scope>
    <source>
        <strain evidence="9 10">SC1-8</strain>
    </source>
</reference>
<dbReference type="EMBL" id="CP027669">
    <property type="protein sequence ID" value="AVO43109.1"/>
    <property type="molecule type" value="Genomic_DNA"/>
</dbReference>
<dbReference type="Pfam" id="PF01979">
    <property type="entry name" value="Amidohydro_1"/>
    <property type="match status" value="1"/>
</dbReference>
<feature type="binding site" evidence="7">
    <location>
        <position position="249"/>
    </location>
    <ligand>
        <name>4-imidazolone-5-propanoate</name>
        <dbReference type="ChEBI" id="CHEBI:77893"/>
    </ligand>
</feature>
<dbReference type="UniPathway" id="UPA00379">
    <property type="reaction ID" value="UER00551"/>
</dbReference>
<dbReference type="GO" id="GO:0008270">
    <property type="term" value="F:zinc ion binding"/>
    <property type="evidence" value="ECO:0007669"/>
    <property type="project" value="UniProtKB-UniRule"/>
</dbReference>
<feature type="binding site" evidence="7">
    <location>
        <position position="148"/>
    </location>
    <ligand>
        <name>N-formimidoyl-L-glutamate</name>
        <dbReference type="ChEBI" id="CHEBI:58928"/>
    </ligand>
</feature>
<evidence type="ECO:0000256" key="6">
    <source>
        <dbReference type="ARBA" id="ARBA00023004"/>
    </source>
</evidence>
<comment type="catalytic activity">
    <reaction evidence="7">
        <text>4-imidazolone-5-propanoate + H2O = N-formimidoyl-L-glutamate</text>
        <dbReference type="Rhea" id="RHEA:23660"/>
        <dbReference type="ChEBI" id="CHEBI:15377"/>
        <dbReference type="ChEBI" id="CHEBI:58928"/>
        <dbReference type="ChEBI" id="CHEBI:77893"/>
        <dbReference type="EC" id="3.5.2.7"/>
    </reaction>
</comment>
<evidence type="ECO:0000256" key="3">
    <source>
        <dbReference type="ARBA" id="ARBA00022801"/>
    </source>
</evidence>
<evidence type="ECO:0000259" key="8">
    <source>
        <dbReference type="Pfam" id="PF01979"/>
    </source>
</evidence>
<feature type="binding site" evidence="7">
    <location>
        <position position="321"/>
    </location>
    <ligand>
        <name>Fe(3+)</name>
        <dbReference type="ChEBI" id="CHEBI:29034"/>
    </ligand>
</feature>
<dbReference type="HAMAP" id="MF_00372">
    <property type="entry name" value="HutI"/>
    <property type="match status" value="1"/>
</dbReference>
<comment type="subcellular location">
    <subcellularLocation>
        <location evidence="7">Cytoplasm</location>
    </subcellularLocation>
</comment>
<organism evidence="9 10">
    <name type="scientific">Simplicispira suum</name>
    <dbReference type="NCBI Taxonomy" id="2109915"/>
    <lineage>
        <taxon>Bacteria</taxon>
        <taxon>Pseudomonadati</taxon>
        <taxon>Pseudomonadota</taxon>
        <taxon>Betaproteobacteria</taxon>
        <taxon>Burkholderiales</taxon>
        <taxon>Comamonadaceae</taxon>
        <taxon>Simplicispira</taxon>
    </lineage>
</organism>
<dbReference type="GO" id="GO:0019557">
    <property type="term" value="P:L-histidine catabolic process to glutamate and formate"/>
    <property type="evidence" value="ECO:0007669"/>
    <property type="project" value="UniProtKB-UniPathway"/>
</dbReference>
<feature type="binding site" evidence="7">
    <location>
        <position position="76"/>
    </location>
    <ligand>
        <name>Fe(3+)</name>
        <dbReference type="ChEBI" id="CHEBI:29034"/>
    </ligand>
</feature>
<evidence type="ECO:0000313" key="10">
    <source>
        <dbReference type="Proteomes" id="UP000239326"/>
    </source>
</evidence>
<sequence length="424" mass="44078">MSSTVSATGVWRNLRLVPELAVPDVAPAAAECAAVVVEGGMLRWVGPERAVPAAYAALAQFDGGGALATPGLVDCHTHLVYGGQRANEFAMRLAGASYEEVAKAGGGIVSSVNATRAASEDELFELATPRLQALLDEGVCAIEIKSGYGLALAHERKQLRVARRLGEALGVTVRPTFLGAHALPPEYAGRSQAYIDVVCNEMLPALAAEGLVDAVDVFCERIAFTLAETEQVFRAAQQLGIPVKLHAEQLSDMGGSALAARYGALSCDHIEHLSQAGIAAMRAAGTVAVLLPGAYYTLRDTQVPPIAALRAAGVPMAVSTDHNPGTSPALSLLLMANMACTLFRLTVPEALAGITTNAARALGLQDTHGLLAAGRPAHFVLWPFAEPAELAYWLGQKPACTIVRQGRLVQGGAQMSAPGASHGV</sequence>
<proteinExistence type="inferred from homology"/>
<feature type="binding site" evidence="7">
    <location>
        <position position="85"/>
    </location>
    <ligand>
        <name>4-imidazolone-5-propanoate</name>
        <dbReference type="ChEBI" id="CHEBI:77893"/>
    </ligand>
</feature>
<evidence type="ECO:0000256" key="2">
    <source>
        <dbReference type="ARBA" id="ARBA00022723"/>
    </source>
</evidence>
<dbReference type="OrthoDB" id="9776455at2"/>
<comment type="similarity">
    <text evidence="7">Belongs to the metallo-dependent hydrolases superfamily. HutI family.</text>
</comment>
<keyword evidence="2 7" id="KW-0479">Metal-binding</keyword>